<protein>
    <submittedName>
        <fullName evidence="3">Helix-turn-helix</fullName>
    </submittedName>
</protein>
<feature type="region of interest" description="Disordered" evidence="1">
    <location>
        <begin position="160"/>
        <end position="191"/>
    </location>
</feature>
<dbReference type="Proteomes" id="UP000043107">
    <property type="component" value="Unassembled WGS sequence"/>
</dbReference>
<comment type="caution">
    <text evidence="3">The sequence shown here is derived from an EMBL/GenBank/DDBJ whole genome shotgun (WGS) entry which is preliminary data.</text>
</comment>
<dbReference type="InterPro" id="IPR001387">
    <property type="entry name" value="Cro/C1-type_HTH"/>
</dbReference>
<evidence type="ECO:0000313" key="4">
    <source>
        <dbReference type="Proteomes" id="UP000043107"/>
    </source>
</evidence>
<evidence type="ECO:0000259" key="2">
    <source>
        <dbReference type="PROSITE" id="PS50943"/>
    </source>
</evidence>
<gene>
    <name evidence="3" type="ORF">BLIC_c01330</name>
</gene>
<dbReference type="CDD" id="cd00093">
    <property type="entry name" value="HTH_XRE"/>
    <property type="match status" value="1"/>
</dbReference>
<dbReference type="InterPro" id="IPR010982">
    <property type="entry name" value="Lambda_DNA-bd_dom_sf"/>
</dbReference>
<sequence length="191" mass="20240">MEDKDRLEGLASLLRGYGLHVDGPRAYPEYGDAMPRLRADNPSNPPDCPYVEAGPGWTARTHARNGGAPAGHASRSLPDDPRAAARLVASLLIGLRPLRLGAGLTQEGLGRALGTTGSRIGQYERGALDPASMSYGRMRAMAATLGVTMDVLDMNLFPAGPADPLPEPDSATPMPEPPARILPWNPDPWNA</sequence>
<evidence type="ECO:0000313" key="3">
    <source>
        <dbReference type="EMBL" id="CEF01584.1"/>
    </source>
</evidence>
<accession>A0ABP1X6U8</accession>
<proteinExistence type="predicted"/>
<dbReference type="RefSeq" id="WP_012577581.1">
    <property type="nucleotide sequence ID" value="NZ_CBCRZZ010000020.1"/>
</dbReference>
<reference evidence="3 4" key="1">
    <citation type="submission" date="2014-09" db="EMBL/GenBank/DDBJ databases">
        <authorList>
            <person name="Bertelli C."/>
        </authorList>
    </citation>
    <scope>NUCLEOTIDE SEQUENCE [LARGE SCALE GENOMIC DNA]</scope>
    <source>
        <strain evidence="3 4">BIC1401111250</strain>
    </source>
</reference>
<name>A0ABP1X6U8_BIFLI</name>
<dbReference type="SUPFAM" id="SSF47413">
    <property type="entry name" value="lambda repressor-like DNA-binding domains"/>
    <property type="match status" value="1"/>
</dbReference>
<dbReference type="Pfam" id="PF13560">
    <property type="entry name" value="HTH_31"/>
    <property type="match status" value="1"/>
</dbReference>
<feature type="region of interest" description="Disordered" evidence="1">
    <location>
        <begin position="56"/>
        <end position="78"/>
    </location>
</feature>
<dbReference type="Gene3D" id="1.10.260.40">
    <property type="entry name" value="lambda repressor-like DNA-binding domains"/>
    <property type="match status" value="1"/>
</dbReference>
<dbReference type="EMBL" id="CCWP01000026">
    <property type="protein sequence ID" value="CEF01584.1"/>
    <property type="molecule type" value="Genomic_DNA"/>
</dbReference>
<dbReference type="PROSITE" id="PS50943">
    <property type="entry name" value="HTH_CROC1"/>
    <property type="match status" value="1"/>
</dbReference>
<feature type="domain" description="HTH cro/C1-type" evidence="2">
    <location>
        <begin position="95"/>
        <end position="152"/>
    </location>
</feature>
<dbReference type="SMART" id="SM00530">
    <property type="entry name" value="HTH_XRE"/>
    <property type="match status" value="1"/>
</dbReference>
<evidence type="ECO:0000256" key="1">
    <source>
        <dbReference type="SAM" id="MobiDB-lite"/>
    </source>
</evidence>
<organism evidence="3 4">
    <name type="scientific">Bifidobacterium longum subsp. infantis</name>
    <dbReference type="NCBI Taxonomy" id="1682"/>
    <lineage>
        <taxon>Bacteria</taxon>
        <taxon>Bacillati</taxon>
        <taxon>Actinomycetota</taxon>
        <taxon>Actinomycetes</taxon>
        <taxon>Bifidobacteriales</taxon>
        <taxon>Bifidobacteriaceae</taxon>
        <taxon>Bifidobacterium</taxon>
    </lineage>
</organism>
<keyword evidence="4" id="KW-1185">Reference proteome</keyword>